<dbReference type="InterPro" id="IPR006726">
    <property type="entry name" value="PHBA_efflux_AaeB/fusaric-R"/>
</dbReference>
<dbReference type="Pfam" id="PF04632">
    <property type="entry name" value="FUSC"/>
    <property type="match status" value="1"/>
</dbReference>
<feature type="transmembrane region" description="Helical" evidence="7">
    <location>
        <begin position="108"/>
        <end position="126"/>
    </location>
</feature>
<name>A0ABS1WE99_9GAMM</name>
<evidence type="ECO:0000256" key="7">
    <source>
        <dbReference type="SAM" id="Phobius"/>
    </source>
</evidence>
<evidence type="ECO:0000256" key="3">
    <source>
        <dbReference type="ARBA" id="ARBA00022475"/>
    </source>
</evidence>
<accession>A0ABS1WE99</accession>
<evidence type="ECO:0000256" key="2">
    <source>
        <dbReference type="ARBA" id="ARBA00022448"/>
    </source>
</evidence>
<feature type="transmembrane region" description="Helical" evidence="7">
    <location>
        <begin position="500"/>
        <end position="518"/>
    </location>
</feature>
<keyword evidence="3" id="KW-1003">Cell membrane</keyword>
<feature type="transmembrane region" description="Helical" evidence="7">
    <location>
        <begin position="62"/>
        <end position="79"/>
    </location>
</feature>
<organism evidence="8 9">
    <name type="scientific">Legionella bononiensis</name>
    <dbReference type="NCBI Taxonomy" id="2793102"/>
    <lineage>
        <taxon>Bacteria</taxon>
        <taxon>Pseudomonadati</taxon>
        <taxon>Pseudomonadota</taxon>
        <taxon>Gammaproteobacteria</taxon>
        <taxon>Legionellales</taxon>
        <taxon>Legionellaceae</taxon>
        <taxon>Legionella</taxon>
    </lineage>
</organism>
<dbReference type="PANTHER" id="PTHR30509">
    <property type="entry name" value="P-HYDROXYBENZOIC ACID EFFLUX PUMP SUBUNIT-RELATED"/>
    <property type="match status" value="1"/>
</dbReference>
<comment type="caution">
    <text evidence="8">The sequence shown here is derived from an EMBL/GenBank/DDBJ whole genome shotgun (WGS) entry which is preliminary data.</text>
</comment>
<dbReference type="PANTHER" id="PTHR30509:SF9">
    <property type="entry name" value="MULTIDRUG RESISTANCE PROTEIN MDTO"/>
    <property type="match status" value="1"/>
</dbReference>
<evidence type="ECO:0000256" key="4">
    <source>
        <dbReference type="ARBA" id="ARBA00022692"/>
    </source>
</evidence>
<comment type="subcellular location">
    <subcellularLocation>
        <location evidence="1">Cell membrane</location>
        <topology evidence="1">Multi-pass membrane protein</topology>
    </subcellularLocation>
</comment>
<keyword evidence="2" id="KW-0813">Transport</keyword>
<evidence type="ECO:0000256" key="5">
    <source>
        <dbReference type="ARBA" id="ARBA00022989"/>
    </source>
</evidence>
<feature type="transmembrane region" description="Helical" evidence="7">
    <location>
        <begin position="85"/>
        <end position="101"/>
    </location>
</feature>
<feature type="transmembrane region" description="Helical" evidence="7">
    <location>
        <begin position="444"/>
        <end position="463"/>
    </location>
</feature>
<feature type="transmembrane region" description="Helical" evidence="7">
    <location>
        <begin position="420"/>
        <end position="438"/>
    </location>
</feature>
<dbReference type="EMBL" id="JADWVN010000026">
    <property type="protein sequence ID" value="MBL7527676.1"/>
    <property type="molecule type" value="Genomic_DNA"/>
</dbReference>
<evidence type="ECO:0000313" key="9">
    <source>
        <dbReference type="Proteomes" id="UP000809910"/>
    </source>
</evidence>
<feature type="transmembrane region" description="Helical" evidence="7">
    <location>
        <begin position="470"/>
        <end position="488"/>
    </location>
</feature>
<evidence type="ECO:0000313" key="8">
    <source>
        <dbReference type="EMBL" id="MBL7527676.1"/>
    </source>
</evidence>
<reference evidence="8 9" key="1">
    <citation type="submission" date="2020-12" db="EMBL/GenBank/DDBJ databases">
        <title>WGS of Legionella: environmental sample.</title>
        <authorList>
            <person name="Cristino S."/>
            <person name="Girolamini L."/>
            <person name="Salaris S."/>
            <person name="Pascale M.R."/>
            <person name="Mazzotta M."/>
            <person name="Orsini M."/>
            <person name="Grottola A."/>
        </authorList>
    </citation>
    <scope>NUCLEOTIDE SEQUENCE [LARGE SCALE GENOMIC DNA]</scope>
    <source>
        <strain evidence="8 9">30cs62</strain>
    </source>
</reference>
<keyword evidence="5 7" id="KW-1133">Transmembrane helix</keyword>
<evidence type="ECO:0000256" key="1">
    <source>
        <dbReference type="ARBA" id="ARBA00004651"/>
    </source>
</evidence>
<dbReference type="Proteomes" id="UP000809910">
    <property type="component" value="Unassembled WGS sequence"/>
</dbReference>
<sequence length="689" mass="77834">MVFIWPQSVENRAAIRTALATLIAVLISFKFHLDTPYWSGMTVVIVSNLYTGSIIDKAMMRIIGTIAGAFLGYFIAGLVVNSFLLYLLCCFLIIAISVYFFNYSKYGYAYLLGALCVFIVISQVALNPQNAFYVAIWRSVEIGIGVLVAALSAYAIFPNHIKDNIVLQVHDIFDDFLAEFEQLHMVIINTSEDNSELAARSLKIKKKLRTAIELIGALNQELGVKKEHVDKIRAYLDTLCSISRQFQYLIIIQPQSAELASLKTLDIEPLFAAIEHDLLELQSKFNTLQTEPIILQTGDALVHFEQKLYSKKDKFSVKSDFIYSFIHYLKQLNQNFILIKSLFSPNPISITPKYKVISKQQRLRSDYDLIKHCIKAGLSVLLALGFWLVSDWPGGLNGIISSLIISIKGKNLFDMKHVSLHRLTGCFLGGGIALISLSVFEMDLFDLIIIVLFFVWAFSYFMFKFTQYSYIGLQANIALIITLAQQGGPPLGLDPPLERLAGIVIGIVATFIVANVVWRSDVWTILKRYIDKLHKFTAFNLEQVLLVAEDQRSQHDLANLFWLSRGLIASLGNENLSLKKQNLLSTFTLCFDSLVIVQATISHILVTIDLERAHATASMFHFDLLSYENKLIELFKRRDSSGGLNLSQIFVDFVTNIETHPMFSRVDDEELRNLLAYINALKLVSLRII</sequence>
<keyword evidence="6 7" id="KW-0472">Membrane</keyword>
<protein>
    <submittedName>
        <fullName evidence="8">FUSC family protein</fullName>
    </submittedName>
</protein>
<gene>
    <name evidence="8" type="ORF">I5282_14005</name>
</gene>
<evidence type="ECO:0000256" key="6">
    <source>
        <dbReference type="ARBA" id="ARBA00023136"/>
    </source>
</evidence>
<keyword evidence="4 7" id="KW-0812">Transmembrane</keyword>
<feature type="transmembrane region" description="Helical" evidence="7">
    <location>
        <begin position="13"/>
        <end position="31"/>
    </location>
</feature>
<proteinExistence type="predicted"/>
<feature type="transmembrane region" description="Helical" evidence="7">
    <location>
        <begin position="132"/>
        <end position="157"/>
    </location>
</feature>
<keyword evidence="9" id="KW-1185">Reference proteome</keyword>